<evidence type="ECO:0000313" key="2">
    <source>
        <dbReference type="EMBL" id="CRK17142.1"/>
    </source>
</evidence>
<feature type="region of interest" description="Disordered" evidence="1">
    <location>
        <begin position="307"/>
        <end position="340"/>
    </location>
</feature>
<dbReference type="EMBL" id="CVQI01009557">
    <property type="protein sequence ID" value="CRK19021.1"/>
    <property type="molecule type" value="Genomic_DNA"/>
</dbReference>
<keyword evidence="4" id="KW-1185">Reference proteome</keyword>
<sequence>MSDSLLPSLRAGLQGTGSEPVPPTTDTMDIDHPKTEANVIEKASKPLSSPNGFPQNTTQLPLAAPRLYRPQFPTTRDAILARVKKQKYTQSSHAPPYLPIWFSATYEDVLREQKTSRNKAPCAPLPSTLSMPEETLPPLRPPTPSLKRKRTPEVDDSPFTIGPTAAAALAADRPARIVPKPLLRNKRTGEDGPRRCDKCESAEESPENLLVVCPVCDWSWHQRCHDPEIGAGSVRDRVRFKCAECVREGAAIDAYRLDKLHQDQISSRGVADVEKLRNARLAELPAFNKPELVGFKAGDADRETALTTPASLPRLDPPKVRQPAAKPVTKRPKTSAIRKVQETETIADQPDEEPLPGIWPEAGIGLYSKLPPELPDPILLGQNDEEAFSGFMIDRNGRPVEPAFG</sequence>
<evidence type="ECO:0008006" key="6">
    <source>
        <dbReference type="Google" id="ProtNLM"/>
    </source>
</evidence>
<evidence type="ECO:0000313" key="5">
    <source>
        <dbReference type="Proteomes" id="UP000045706"/>
    </source>
</evidence>
<reference evidence="4 5" key="1">
    <citation type="submission" date="2015-05" db="EMBL/GenBank/DDBJ databases">
        <authorList>
            <person name="Fogelqvist Johan"/>
        </authorList>
    </citation>
    <scope>NUCLEOTIDE SEQUENCE [LARGE SCALE GENOMIC DNA]</scope>
    <source>
        <strain evidence="2">VL1</strain>
        <strain evidence="3">VL2</strain>
    </source>
</reference>
<feature type="compositionally biased region" description="Polar residues" evidence="1">
    <location>
        <begin position="46"/>
        <end position="60"/>
    </location>
</feature>
<proteinExistence type="predicted"/>
<dbReference type="Proteomes" id="UP000044602">
    <property type="component" value="Unassembled WGS sequence"/>
</dbReference>
<evidence type="ECO:0000313" key="3">
    <source>
        <dbReference type="EMBL" id="CRK19021.1"/>
    </source>
</evidence>
<dbReference type="Gene3D" id="3.30.40.10">
    <property type="entry name" value="Zinc/RING finger domain, C3HC4 (zinc finger)"/>
    <property type="match status" value="1"/>
</dbReference>
<evidence type="ECO:0000256" key="1">
    <source>
        <dbReference type="SAM" id="MobiDB-lite"/>
    </source>
</evidence>
<dbReference type="InterPro" id="IPR011011">
    <property type="entry name" value="Znf_FYVE_PHD"/>
</dbReference>
<gene>
    <name evidence="2" type="ORF">BN1708_011966</name>
    <name evidence="3" type="ORF">BN1723_011756</name>
</gene>
<feature type="region of interest" description="Disordered" evidence="1">
    <location>
        <begin position="1"/>
        <end position="31"/>
    </location>
</feature>
<feature type="region of interest" description="Disordered" evidence="1">
    <location>
        <begin position="44"/>
        <end position="66"/>
    </location>
</feature>
<dbReference type="SUPFAM" id="SSF57903">
    <property type="entry name" value="FYVE/PHD zinc finger"/>
    <property type="match status" value="1"/>
</dbReference>
<dbReference type="Proteomes" id="UP000045706">
    <property type="component" value="Unassembled WGS sequence"/>
</dbReference>
<dbReference type="InterPro" id="IPR013083">
    <property type="entry name" value="Znf_RING/FYVE/PHD"/>
</dbReference>
<accession>A0A0G4LAM5</accession>
<name>A0A0G4LAM5_VERLO</name>
<feature type="region of interest" description="Disordered" evidence="1">
    <location>
        <begin position="116"/>
        <end position="159"/>
    </location>
</feature>
<evidence type="ECO:0000313" key="4">
    <source>
        <dbReference type="Proteomes" id="UP000044602"/>
    </source>
</evidence>
<protein>
    <recommendedName>
        <fullName evidence="6">PHD-type domain-containing protein</fullName>
    </recommendedName>
</protein>
<dbReference type="EMBL" id="CVQH01008224">
    <property type="protein sequence ID" value="CRK17142.1"/>
    <property type="molecule type" value="Genomic_DNA"/>
</dbReference>
<organism evidence="3 5">
    <name type="scientific">Verticillium longisporum</name>
    <name type="common">Verticillium dahliae var. longisporum</name>
    <dbReference type="NCBI Taxonomy" id="100787"/>
    <lineage>
        <taxon>Eukaryota</taxon>
        <taxon>Fungi</taxon>
        <taxon>Dikarya</taxon>
        <taxon>Ascomycota</taxon>
        <taxon>Pezizomycotina</taxon>
        <taxon>Sordariomycetes</taxon>
        <taxon>Hypocreomycetidae</taxon>
        <taxon>Glomerellales</taxon>
        <taxon>Plectosphaerellaceae</taxon>
        <taxon>Verticillium</taxon>
    </lineage>
</organism>
<dbReference type="AlphaFoldDB" id="A0A0G4LAM5"/>
<dbReference type="STRING" id="100787.A0A0G4LAM5"/>